<dbReference type="EMBL" id="NMQW01000023">
    <property type="protein sequence ID" value="OXM85080.1"/>
    <property type="molecule type" value="Genomic_DNA"/>
</dbReference>
<sequence length="103" mass="11842">MNRKVEQALESTLQQWQAMSKADGDDAESTADAFQTSFYRFIDALREWVNALPQRPESLEALLELPLIEGIVDQLPGPLYLNFETEAELILEHIIRTDDDKYD</sequence>
<accession>A0A229UNV8</accession>
<dbReference type="AlphaFoldDB" id="A0A229UNV8"/>
<keyword evidence="2" id="KW-1185">Reference proteome</keyword>
<organism evidence="1 2">
    <name type="scientific">Paenibacillus rigui</name>
    <dbReference type="NCBI Taxonomy" id="554312"/>
    <lineage>
        <taxon>Bacteria</taxon>
        <taxon>Bacillati</taxon>
        <taxon>Bacillota</taxon>
        <taxon>Bacilli</taxon>
        <taxon>Bacillales</taxon>
        <taxon>Paenibacillaceae</taxon>
        <taxon>Paenibacillus</taxon>
    </lineage>
</organism>
<protein>
    <submittedName>
        <fullName evidence="1">Uncharacterized protein</fullName>
    </submittedName>
</protein>
<proteinExistence type="predicted"/>
<dbReference type="Proteomes" id="UP000215509">
    <property type="component" value="Unassembled WGS sequence"/>
</dbReference>
<dbReference type="RefSeq" id="WP_094015843.1">
    <property type="nucleotide sequence ID" value="NZ_NMQW01000023.1"/>
</dbReference>
<evidence type="ECO:0000313" key="2">
    <source>
        <dbReference type="Proteomes" id="UP000215509"/>
    </source>
</evidence>
<dbReference type="OrthoDB" id="2382111at2"/>
<dbReference type="SUPFAM" id="SSF47170">
    <property type="entry name" value="Aspartate receptor, ligand-binding domain"/>
    <property type="match status" value="1"/>
</dbReference>
<reference evidence="1 2" key="1">
    <citation type="submission" date="2017-07" db="EMBL/GenBank/DDBJ databases">
        <title>Genome sequencing and assembly of Paenibacillus rigui.</title>
        <authorList>
            <person name="Mayilraj S."/>
        </authorList>
    </citation>
    <scope>NUCLEOTIDE SEQUENCE [LARGE SCALE GENOMIC DNA]</scope>
    <source>
        <strain evidence="1 2">JCM 16352</strain>
    </source>
</reference>
<evidence type="ECO:0000313" key="1">
    <source>
        <dbReference type="EMBL" id="OXM85080.1"/>
    </source>
</evidence>
<dbReference type="InterPro" id="IPR035440">
    <property type="entry name" value="4HB_MCP_dom_sf"/>
</dbReference>
<comment type="caution">
    <text evidence="1">The sequence shown here is derived from an EMBL/GenBank/DDBJ whole genome shotgun (WGS) entry which is preliminary data.</text>
</comment>
<gene>
    <name evidence="1" type="ORF">CF651_15820</name>
</gene>
<name>A0A229UNV8_9BACL</name>